<dbReference type="Pfam" id="PF14071">
    <property type="entry name" value="YlbD_coat"/>
    <property type="match status" value="1"/>
</dbReference>
<comment type="caution">
    <text evidence="1">The sequence shown here is derived from an EMBL/GenBank/DDBJ whole genome shotgun (WGS) entry which is preliminary data.</text>
</comment>
<proteinExistence type="predicted"/>
<organism evidence="1 2">
    <name type="scientific">Geomicrobium sediminis</name>
    <dbReference type="NCBI Taxonomy" id="1347788"/>
    <lineage>
        <taxon>Bacteria</taxon>
        <taxon>Bacillati</taxon>
        <taxon>Bacillota</taxon>
        <taxon>Bacilli</taxon>
        <taxon>Bacillales</taxon>
        <taxon>Geomicrobium</taxon>
    </lineage>
</organism>
<dbReference type="InterPro" id="IPR025953">
    <property type="entry name" value="YlbD_coat"/>
</dbReference>
<dbReference type="EMBL" id="JAFBEC010000023">
    <property type="protein sequence ID" value="MBM7635080.1"/>
    <property type="molecule type" value="Genomic_DNA"/>
</dbReference>
<name>A0ABS2PJ77_9BACL</name>
<protein>
    <recommendedName>
        <fullName evidence="3">Coat protein</fullName>
    </recommendedName>
</protein>
<evidence type="ECO:0000313" key="1">
    <source>
        <dbReference type="EMBL" id="MBM7635080.1"/>
    </source>
</evidence>
<reference evidence="1 2" key="1">
    <citation type="submission" date="2021-01" db="EMBL/GenBank/DDBJ databases">
        <title>Genomic Encyclopedia of Type Strains, Phase IV (KMG-IV): sequencing the most valuable type-strain genomes for metagenomic binning, comparative biology and taxonomic classification.</title>
        <authorList>
            <person name="Goeker M."/>
        </authorList>
    </citation>
    <scope>NUCLEOTIDE SEQUENCE [LARGE SCALE GENOMIC DNA]</scope>
    <source>
        <strain evidence="1 2">DSM 25540</strain>
    </source>
</reference>
<keyword evidence="2" id="KW-1185">Reference proteome</keyword>
<evidence type="ECO:0008006" key="3">
    <source>
        <dbReference type="Google" id="ProtNLM"/>
    </source>
</evidence>
<dbReference type="RefSeq" id="WP_204699806.1">
    <property type="nucleotide sequence ID" value="NZ_JAFBEC010000023.1"/>
</dbReference>
<sequence>MPDEHMDPSVIDFKAFVKNHPGLIQEVREGRRSWNGLYQDWSILGSDDQGWQAFARTTAAPTEQVGVGGNQKQEATSAEGRGAASNLQGLLDNNPTVASVVSKLGQMNVNELQGYLGQFSGVMNNVQQLMGQFQNTGAPVRSSTRDNPFSFRGF</sequence>
<dbReference type="Proteomes" id="UP000741863">
    <property type="component" value="Unassembled WGS sequence"/>
</dbReference>
<accession>A0ABS2PJ77</accession>
<evidence type="ECO:0000313" key="2">
    <source>
        <dbReference type="Proteomes" id="UP000741863"/>
    </source>
</evidence>
<gene>
    <name evidence="1" type="ORF">JOD17_004223</name>
</gene>